<keyword evidence="2" id="KW-1185">Reference proteome</keyword>
<protein>
    <submittedName>
        <fullName evidence="1">Uncharacterized protein</fullName>
    </submittedName>
</protein>
<dbReference type="Proteomes" id="UP001165960">
    <property type="component" value="Unassembled WGS sequence"/>
</dbReference>
<sequence>MGRDCATCKARKLRLEEEARERELLKNSPKPNRPHFKLGRPSDDLKVTYIPPDQIKPSKVKVTPLQRKSPKTWSSNYTPQVFPKNSVPCPQTSLAPSKKQTRTRSSASLHIPARCLSQNSVRSQPLPSSAPWSQDLSPCSSQASLQSPSLKSNQTGLDLKSYLRQCNWFNFDTNSNIPLADYFLPLHRGARQGRPKVTFEPFSLEVQKRIKEGVSVYPTRIPACTIHQRVISTLKPLTWILPNSRRSTPVSLYPLNTLTKTCKPTYSQPSTGAPSCFPSLECTPVPRRKGRAPVFELLLHISPF</sequence>
<proteinExistence type="predicted"/>
<evidence type="ECO:0000313" key="2">
    <source>
        <dbReference type="Proteomes" id="UP001165960"/>
    </source>
</evidence>
<name>A0ACC2UP17_9FUNG</name>
<reference evidence="1" key="1">
    <citation type="submission" date="2022-04" db="EMBL/GenBank/DDBJ databases">
        <title>Genome of the entomopathogenic fungus Entomophthora muscae.</title>
        <authorList>
            <person name="Elya C."/>
            <person name="Lovett B.R."/>
            <person name="Lee E."/>
            <person name="Macias A.M."/>
            <person name="Hajek A.E."/>
            <person name="De Bivort B.L."/>
            <person name="Kasson M.T."/>
            <person name="De Fine Licht H.H."/>
            <person name="Stajich J.E."/>
        </authorList>
    </citation>
    <scope>NUCLEOTIDE SEQUENCE</scope>
    <source>
        <strain evidence="1">Berkeley</strain>
    </source>
</reference>
<dbReference type="EMBL" id="QTSX02000090">
    <property type="protein sequence ID" value="KAJ9088778.1"/>
    <property type="molecule type" value="Genomic_DNA"/>
</dbReference>
<accession>A0ACC2UP17</accession>
<organism evidence="1 2">
    <name type="scientific">Entomophthora muscae</name>
    <dbReference type="NCBI Taxonomy" id="34485"/>
    <lineage>
        <taxon>Eukaryota</taxon>
        <taxon>Fungi</taxon>
        <taxon>Fungi incertae sedis</taxon>
        <taxon>Zoopagomycota</taxon>
        <taxon>Entomophthoromycotina</taxon>
        <taxon>Entomophthoromycetes</taxon>
        <taxon>Entomophthorales</taxon>
        <taxon>Entomophthoraceae</taxon>
        <taxon>Entomophthora</taxon>
    </lineage>
</organism>
<gene>
    <name evidence="1" type="ORF">DSO57_1019788</name>
</gene>
<evidence type="ECO:0000313" key="1">
    <source>
        <dbReference type="EMBL" id="KAJ9088778.1"/>
    </source>
</evidence>
<comment type="caution">
    <text evidence="1">The sequence shown here is derived from an EMBL/GenBank/DDBJ whole genome shotgun (WGS) entry which is preliminary data.</text>
</comment>